<gene>
    <name evidence="1" type="ORF">B7C42_07153</name>
</gene>
<accession>A0A231GVT0</accession>
<comment type="caution">
    <text evidence="1">The sequence shown here is derived from an EMBL/GenBank/DDBJ whole genome shotgun (WGS) entry which is preliminary data.</text>
</comment>
<dbReference type="AlphaFoldDB" id="A0A231GVT0"/>
<sequence>MVSTRLPGKNRVLQACRGIDYGDHLVLRLAHDLAELHERRLSAGSDVVVEIDRARANLVKGIDDWAAASLPPAIGAAYVHTETVGAIVDRLAQLTAHAFAALAGGPVADLGNAWERLAELAIGYEDLVEQVHTGHRRLPGGL</sequence>
<protein>
    <recommendedName>
        <fullName evidence="3">DUF4254 domain-containing protein</fullName>
    </recommendedName>
</protein>
<dbReference type="EMBL" id="NGAF01000027">
    <property type="protein sequence ID" value="OXR40729.1"/>
    <property type="molecule type" value="Genomic_DNA"/>
</dbReference>
<name>A0A231GVT0_9NOCA</name>
<evidence type="ECO:0000313" key="2">
    <source>
        <dbReference type="Proteomes" id="UP000215506"/>
    </source>
</evidence>
<evidence type="ECO:0008006" key="3">
    <source>
        <dbReference type="Google" id="ProtNLM"/>
    </source>
</evidence>
<reference evidence="1 2" key="1">
    <citation type="submission" date="2017-07" db="EMBL/GenBank/DDBJ databases">
        <title>First draft Genome Sequence of Nocardia cerradoensis isolated from human infection.</title>
        <authorList>
            <person name="Carrasco G."/>
        </authorList>
    </citation>
    <scope>NUCLEOTIDE SEQUENCE [LARGE SCALE GENOMIC DNA]</scope>
    <source>
        <strain evidence="1 2">CNM20130759</strain>
    </source>
</reference>
<dbReference type="Pfam" id="PF14063">
    <property type="entry name" value="DUF4254"/>
    <property type="match status" value="1"/>
</dbReference>
<evidence type="ECO:0000313" key="1">
    <source>
        <dbReference type="EMBL" id="OXR40729.1"/>
    </source>
</evidence>
<proteinExistence type="predicted"/>
<dbReference type="Proteomes" id="UP000215506">
    <property type="component" value="Unassembled WGS sequence"/>
</dbReference>
<keyword evidence="2" id="KW-1185">Reference proteome</keyword>
<dbReference type="InterPro" id="IPR025350">
    <property type="entry name" value="DUF4254"/>
</dbReference>
<organism evidence="1 2">
    <name type="scientific">Nocardia cerradoensis</name>
    <dbReference type="NCBI Taxonomy" id="85688"/>
    <lineage>
        <taxon>Bacteria</taxon>
        <taxon>Bacillati</taxon>
        <taxon>Actinomycetota</taxon>
        <taxon>Actinomycetes</taxon>
        <taxon>Mycobacteriales</taxon>
        <taxon>Nocardiaceae</taxon>
        <taxon>Nocardia</taxon>
    </lineage>
</organism>
<dbReference type="RefSeq" id="WP_094028004.1">
    <property type="nucleotide sequence ID" value="NZ_NGAF01000027.1"/>
</dbReference>